<name>A0A1G6IMU8_9BRAD</name>
<reference evidence="1 2" key="1">
    <citation type="submission" date="2016-10" db="EMBL/GenBank/DDBJ databases">
        <authorList>
            <person name="de Groot N.N."/>
        </authorList>
    </citation>
    <scope>NUCLEOTIDE SEQUENCE [LARGE SCALE GENOMIC DNA]</scope>
    <source>
        <strain evidence="1 2">R5</strain>
    </source>
</reference>
<evidence type="ECO:0000313" key="2">
    <source>
        <dbReference type="Proteomes" id="UP000199245"/>
    </source>
</evidence>
<gene>
    <name evidence="1" type="ORF">SAMN05216337_1001200</name>
</gene>
<proteinExistence type="predicted"/>
<sequence>MSADPDGFFHAHSIEIGLCPNPDCDAIHVHLLDKDGEPRAQMALSCENIEPIVADLRQLRDELMAGAKAKKQ</sequence>
<dbReference type="RefSeq" id="WP_092077695.1">
    <property type="nucleotide sequence ID" value="NZ_FMZW01000001.1"/>
</dbReference>
<dbReference type="EMBL" id="FMZW01000001">
    <property type="protein sequence ID" value="SDC07828.1"/>
    <property type="molecule type" value="Genomic_DNA"/>
</dbReference>
<dbReference type="AlphaFoldDB" id="A0A1G6IMU8"/>
<organism evidence="1 2">
    <name type="scientific">Bradyrhizobium brasilense</name>
    <dbReference type="NCBI Taxonomy" id="1419277"/>
    <lineage>
        <taxon>Bacteria</taxon>
        <taxon>Pseudomonadati</taxon>
        <taxon>Pseudomonadota</taxon>
        <taxon>Alphaproteobacteria</taxon>
        <taxon>Hyphomicrobiales</taxon>
        <taxon>Nitrobacteraceae</taxon>
        <taxon>Bradyrhizobium</taxon>
    </lineage>
</organism>
<evidence type="ECO:0000313" key="1">
    <source>
        <dbReference type="EMBL" id="SDC07828.1"/>
    </source>
</evidence>
<protein>
    <submittedName>
        <fullName evidence="1">Uncharacterized protein</fullName>
    </submittedName>
</protein>
<dbReference type="Proteomes" id="UP000199245">
    <property type="component" value="Unassembled WGS sequence"/>
</dbReference>
<accession>A0A1G6IMU8</accession>